<feature type="region of interest" description="Disordered" evidence="1">
    <location>
        <begin position="413"/>
        <end position="447"/>
    </location>
</feature>
<feature type="compositionally biased region" description="Polar residues" evidence="1">
    <location>
        <begin position="638"/>
        <end position="650"/>
    </location>
</feature>
<sequence length="780" mass="85072">MDAAVPWKRGDNFLANRQAIYKPLWDGQALMAKEGGDLIDSLVTDWMERKPNRRTRARSPPRDRIVTREFIKADRQQWEKELKSGRASKETREAAAAMRLRGAPEDQDAQRGRAANEANGDAATQPRREGLPPPTKPIDIPGASKKTLHYYLPEELDACLHYEEYQPEEKEEQEEVKEEVGQVQTIVRQVQATKRQVQAARKQVQATGKQVQATGKQVQTTGKQVQATGKQVQVTGKQVQATNRPVQATERTIQPTERTVQPTEKPVQIAESPRPLPIKPAWRNDSFVNRALAAQQSGNSGACFSDSDEEDDDETTRHATTIGPSRGRGENNNVQGQALHGANQVGDDEDLYEDAPDRRDTAISSQEIKNGQNWEVAQAGSDIGATSSLIARWNLEKARAGGRVVETTVSPLESKAATNDHDQHRQEELPQKQANSDGEFATLLDKEKSARTSALDIGRRISASAPHGLGSFSLLSASLRGHSLPTVLEKEEEDAQSKWRVSGRADALEFLPVRREQHVCHQRMPSDGQTQVESAESSDGQTPVESAESSDGQTRVESSKSSDGQTPVESSKSSDGQTQVERSKSSDGQTPVESSKSSDGQTPVESSKSSDGQTPVESSKSSLCPGLGAITEDATVPMQPSQPLANVQSADTRKSSLCPGLKASTPKASPAETIVSMESARSSANAQSTKTRKSSPSPFCPGVAAPTSSVDRSVHVSGFLRTRMSTSHQDSALYATRKARYPATFRNGNEDPWLLIKPDLRTTRQKALDSINAYGWNFTF</sequence>
<feature type="compositionally biased region" description="Polar residues" evidence="1">
    <location>
        <begin position="527"/>
        <end position="622"/>
    </location>
</feature>
<keyword evidence="3" id="KW-1185">Reference proteome</keyword>
<reference evidence="2" key="1">
    <citation type="journal article" date="2020" name="Stud. Mycol.">
        <title>101 Dothideomycetes genomes: a test case for predicting lifestyles and emergence of pathogens.</title>
        <authorList>
            <person name="Haridas S."/>
            <person name="Albert R."/>
            <person name="Binder M."/>
            <person name="Bloem J."/>
            <person name="Labutti K."/>
            <person name="Salamov A."/>
            <person name="Andreopoulos B."/>
            <person name="Baker S."/>
            <person name="Barry K."/>
            <person name="Bills G."/>
            <person name="Bluhm B."/>
            <person name="Cannon C."/>
            <person name="Castanera R."/>
            <person name="Culley D."/>
            <person name="Daum C."/>
            <person name="Ezra D."/>
            <person name="Gonzalez J."/>
            <person name="Henrissat B."/>
            <person name="Kuo A."/>
            <person name="Liang C."/>
            <person name="Lipzen A."/>
            <person name="Lutzoni F."/>
            <person name="Magnuson J."/>
            <person name="Mondo S."/>
            <person name="Nolan M."/>
            <person name="Ohm R."/>
            <person name="Pangilinan J."/>
            <person name="Park H.-J."/>
            <person name="Ramirez L."/>
            <person name="Alfaro M."/>
            <person name="Sun H."/>
            <person name="Tritt A."/>
            <person name="Yoshinaga Y."/>
            <person name="Zwiers L.-H."/>
            <person name="Turgeon B."/>
            <person name="Goodwin S."/>
            <person name="Spatafora J."/>
            <person name="Crous P."/>
            <person name="Grigoriev I."/>
        </authorList>
    </citation>
    <scope>NUCLEOTIDE SEQUENCE</scope>
    <source>
        <strain evidence="2">CBS 121410</strain>
    </source>
</reference>
<feature type="region of interest" description="Disordered" evidence="1">
    <location>
        <begin position="519"/>
        <end position="707"/>
    </location>
</feature>
<feature type="compositionally biased region" description="Basic and acidic residues" evidence="1">
    <location>
        <begin position="77"/>
        <end position="93"/>
    </location>
</feature>
<feature type="region of interest" description="Disordered" evidence="1">
    <location>
        <begin position="295"/>
        <end position="369"/>
    </location>
</feature>
<name>A0A9P4HPD1_9PEZI</name>
<evidence type="ECO:0000313" key="2">
    <source>
        <dbReference type="EMBL" id="KAF2084237.1"/>
    </source>
</evidence>
<feature type="region of interest" description="Disordered" evidence="1">
    <location>
        <begin position="206"/>
        <end position="278"/>
    </location>
</feature>
<feature type="compositionally biased region" description="Polar residues" evidence="1">
    <location>
        <begin position="679"/>
        <end position="697"/>
    </location>
</feature>
<feature type="compositionally biased region" description="Basic and acidic residues" evidence="1">
    <location>
        <begin position="418"/>
        <end position="430"/>
    </location>
</feature>
<dbReference type="OrthoDB" id="8942455at2759"/>
<comment type="caution">
    <text evidence="2">The sequence shown here is derived from an EMBL/GenBank/DDBJ whole genome shotgun (WGS) entry which is preliminary data.</text>
</comment>
<organism evidence="2 3">
    <name type="scientific">Saccharata proteae CBS 121410</name>
    <dbReference type="NCBI Taxonomy" id="1314787"/>
    <lineage>
        <taxon>Eukaryota</taxon>
        <taxon>Fungi</taxon>
        <taxon>Dikarya</taxon>
        <taxon>Ascomycota</taxon>
        <taxon>Pezizomycotina</taxon>
        <taxon>Dothideomycetes</taxon>
        <taxon>Dothideomycetes incertae sedis</taxon>
        <taxon>Botryosphaeriales</taxon>
        <taxon>Saccharataceae</taxon>
        <taxon>Saccharata</taxon>
    </lineage>
</organism>
<feature type="compositionally biased region" description="Polar residues" evidence="1">
    <location>
        <begin position="207"/>
        <end position="227"/>
    </location>
</feature>
<dbReference type="Proteomes" id="UP000799776">
    <property type="component" value="Unassembled WGS sequence"/>
</dbReference>
<evidence type="ECO:0000256" key="1">
    <source>
        <dbReference type="SAM" id="MobiDB-lite"/>
    </source>
</evidence>
<dbReference type="AlphaFoldDB" id="A0A9P4HPD1"/>
<dbReference type="EMBL" id="ML978744">
    <property type="protein sequence ID" value="KAF2084237.1"/>
    <property type="molecule type" value="Genomic_DNA"/>
</dbReference>
<feature type="compositionally biased region" description="Low complexity" evidence="1">
    <location>
        <begin position="228"/>
        <end position="240"/>
    </location>
</feature>
<gene>
    <name evidence="2" type="ORF">K490DRAFT_69019</name>
</gene>
<accession>A0A9P4HPD1</accession>
<evidence type="ECO:0000313" key="3">
    <source>
        <dbReference type="Proteomes" id="UP000799776"/>
    </source>
</evidence>
<proteinExistence type="predicted"/>
<feature type="compositionally biased region" description="Basic and acidic residues" evidence="1">
    <location>
        <begin position="102"/>
        <end position="111"/>
    </location>
</feature>
<protein>
    <submittedName>
        <fullName evidence="2">Uncharacterized protein</fullName>
    </submittedName>
</protein>
<feature type="region of interest" description="Disordered" evidence="1">
    <location>
        <begin position="77"/>
        <end position="143"/>
    </location>
</feature>
<feature type="compositionally biased region" description="Polar residues" evidence="1">
    <location>
        <begin position="241"/>
        <end position="262"/>
    </location>
</feature>